<reference evidence="2 3" key="1">
    <citation type="submission" date="2021-06" db="EMBL/GenBank/DDBJ databases">
        <authorList>
            <person name="Palmer J.M."/>
        </authorList>
    </citation>
    <scope>NUCLEOTIDE SEQUENCE [LARGE SCALE GENOMIC DNA]</scope>
    <source>
        <strain evidence="2 3">CL_MEX2019</strain>
        <tissue evidence="2">Muscle</tissue>
    </source>
</reference>
<dbReference type="InterPro" id="IPR051493">
    <property type="entry name" value="CHD"/>
</dbReference>
<dbReference type="Proteomes" id="UP001352852">
    <property type="component" value="Unassembled WGS sequence"/>
</dbReference>
<name>A0ABU7CRG3_9TELE</name>
<dbReference type="PANTHER" id="PTHR46850:SF1">
    <property type="entry name" value="CHROMODOMAIN-HELICASE-DNA-BINDING PROTEIN 9"/>
    <property type="match status" value="1"/>
</dbReference>
<feature type="compositionally biased region" description="Low complexity" evidence="1">
    <location>
        <begin position="175"/>
        <end position="198"/>
    </location>
</feature>
<accession>A0ABU7CRG3</accession>
<dbReference type="PANTHER" id="PTHR46850">
    <property type="entry name" value="CHROMODOMAIN-HELICASE-DNA-BINDING PROTEIN 9"/>
    <property type="match status" value="1"/>
</dbReference>
<feature type="region of interest" description="Disordered" evidence="1">
    <location>
        <begin position="142"/>
        <end position="198"/>
    </location>
</feature>
<feature type="compositionally biased region" description="Low complexity" evidence="1">
    <location>
        <begin position="219"/>
        <end position="238"/>
    </location>
</feature>
<evidence type="ECO:0000313" key="2">
    <source>
        <dbReference type="EMBL" id="MED6264103.1"/>
    </source>
</evidence>
<evidence type="ECO:0000256" key="1">
    <source>
        <dbReference type="SAM" id="MobiDB-lite"/>
    </source>
</evidence>
<feature type="region of interest" description="Disordered" evidence="1">
    <location>
        <begin position="219"/>
        <end position="258"/>
    </location>
</feature>
<gene>
    <name evidence="2" type="ORF">CHARACLAT_011255</name>
</gene>
<organism evidence="2 3">
    <name type="scientific">Characodon lateralis</name>
    <dbReference type="NCBI Taxonomy" id="208331"/>
    <lineage>
        <taxon>Eukaryota</taxon>
        <taxon>Metazoa</taxon>
        <taxon>Chordata</taxon>
        <taxon>Craniata</taxon>
        <taxon>Vertebrata</taxon>
        <taxon>Euteleostomi</taxon>
        <taxon>Actinopterygii</taxon>
        <taxon>Neopterygii</taxon>
        <taxon>Teleostei</taxon>
        <taxon>Neoteleostei</taxon>
        <taxon>Acanthomorphata</taxon>
        <taxon>Ovalentaria</taxon>
        <taxon>Atherinomorphae</taxon>
        <taxon>Cyprinodontiformes</taxon>
        <taxon>Goodeidae</taxon>
        <taxon>Characodon</taxon>
    </lineage>
</organism>
<protein>
    <submittedName>
        <fullName evidence="2">Uncharacterized protein</fullName>
    </submittedName>
</protein>
<sequence length="602" mass="66116">MDFFDDPNLYVGGLEGLDEDGFHSTPSLVDELNLSAGFEPLQMEALGTGKYQEMMPPVSSQQAVPSYNQRLVDYTAVKAQNHLGQVFSSSQSTGCDLGREQHGQYHNATISQVPQPNGLFCSTGSPMWGNQDQNGNVFHHVSQQQQLCHQQLHNQQLHGRQPTQQQHHSGHHQADQQQQRMRQQQLQRQHSHQQQLLNQHQQITTASVCLQQQQHHAFSFHQGGQSSSQQQIQHSQHQLPVRESQFHSRTPPSKPYLERQNVSLSGTCLQTRQQQGSYQLVRGGQAFSGSGLEDSPLSFPIHSSSAVHSLPTCSVSSAHAYPAAEFPAYPGEPEIPSLSQQSSCRPITTAPITTTVSRLPGTACQFQSTAHVSQLHPGATVSQADECPFRALCCSGETQAVCKSSEMFGESVSCYPSITNHLSSEQHTGCGAINTNGYQTFGDNVLTSEAQDGDLEGLDPPDLLPDLLPQLEDAFRQQDESSCSWVDFSQKNGHENKKPTAIECKDEKDRCNKEVEASPPLLLPLPANSLSLSSGLIILSVLEACQMRVEAEDNEGSEVNRKSGGLCFGRKGRAQRVWGRRESCSDRACQEHVATLPTPTAQ</sequence>
<keyword evidence="3" id="KW-1185">Reference proteome</keyword>
<comment type="caution">
    <text evidence="2">The sequence shown here is derived from an EMBL/GenBank/DDBJ whole genome shotgun (WGS) entry which is preliminary data.</text>
</comment>
<evidence type="ECO:0000313" key="3">
    <source>
        <dbReference type="Proteomes" id="UP001352852"/>
    </source>
</evidence>
<dbReference type="EMBL" id="JAHUTJ010000743">
    <property type="protein sequence ID" value="MED6264103.1"/>
    <property type="molecule type" value="Genomic_DNA"/>
</dbReference>
<proteinExistence type="predicted"/>
<feature type="compositionally biased region" description="Low complexity" evidence="1">
    <location>
        <begin position="142"/>
        <end position="167"/>
    </location>
</feature>